<dbReference type="RefSeq" id="WP_229976283.1">
    <property type="nucleotide sequence ID" value="NZ_CP087133.1"/>
</dbReference>
<name>A0AAJ2VZ16_9FLAO</name>
<protein>
    <submittedName>
        <fullName evidence="2">Uncharacterized protein</fullName>
    </submittedName>
</protein>
<evidence type="ECO:0000313" key="1">
    <source>
        <dbReference type="EMBL" id="MDX6183137.1"/>
    </source>
</evidence>
<reference evidence="2 4" key="1">
    <citation type="submission" date="2023-11" db="EMBL/GenBank/DDBJ databases">
        <title>Unpublished Manusciprt.</title>
        <authorList>
            <person name="Saticioglu I.B."/>
            <person name="Ay H."/>
            <person name="Ajmi N."/>
            <person name="Altun S."/>
            <person name="Duman M."/>
        </authorList>
    </citation>
    <scope>NUCLEOTIDE SEQUENCE</scope>
    <source>
        <strain evidence="1 4">Fl-33</strain>
        <strain evidence="2">Fl-77</strain>
    </source>
</reference>
<proteinExistence type="predicted"/>
<evidence type="ECO:0000313" key="3">
    <source>
        <dbReference type="Proteomes" id="UP001270053"/>
    </source>
</evidence>
<dbReference type="Proteomes" id="UP001270053">
    <property type="component" value="Unassembled WGS sequence"/>
</dbReference>
<keyword evidence="4" id="KW-1185">Reference proteome</keyword>
<dbReference type="EMBL" id="JAWXVG010000006">
    <property type="protein sequence ID" value="MDX6183137.1"/>
    <property type="molecule type" value="Genomic_DNA"/>
</dbReference>
<evidence type="ECO:0000313" key="2">
    <source>
        <dbReference type="EMBL" id="MDX6186794.1"/>
    </source>
</evidence>
<accession>A0AAJ2VZ16</accession>
<organism evidence="2 3">
    <name type="scientific">Flavobacterium flavipigmentatum</name>
    <dbReference type="NCBI Taxonomy" id="2893884"/>
    <lineage>
        <taxon>Bacteria</taxon>
        <taxon>Pseudomonadati</taxon>
        <taxon>Bacteroidota</taxon>
        <taxon>Flavobacteriia</taxon>
        <taxon>Flavobacteriales</taxon>
        <taxon>Flavobacteriaceae</taxon>
        <taxon>Flavobacterium</taxon>
    </lineage>
</organism>
<dbReference type="Proteomes" id="UP001278738">
    <property type="component" value="Unassembled WGS sequence"/>
</dbReference>
<dbReference type="EMBL" id="JAWXVH010000007">
    <property type="protein sequence ID" value="MDX6186794.1"/>
    <property type="molecule type" value="Genomic_DNA"/>
</dbReference>
<gene>
    <name evidence="1" type="ORF">SGQ18_13285</name>
    <name evidence="2" type="ORF">SGQ44_13585</name>
</gene>
<evidence type="ECO:0000313" key="4">
    <source>
        <dbReference type="Proteomes" id="UP001278738"/>
    </source>
</evidence>
<dbReference type="AlphaFoldDB" id="A0AAJ2VZ16"/>
<comment type="caution">
    <text evidence="2">The sequence shown here is derived from an EMBL/GenBank/DDBJ whole genome shotgun (WGS) entry which is preliminary data.</text>
</comment>
<sequence length="748" mass="88022">MKQQIKEDWIINNQNVFGLSKEISLTFFTIQCEMLDQLEGKKINSISDYLGTKIDVAKNIRLTKSLTIQRAFEEFLGFDVFKPLKVSIYNCSMILAYLQLSLLEEYNSRKHKNILTFSEYENKYSILLNGYLSSNIDTNERDFIKAELTLCDNLISELMKPIYNEISLFKEVLDEPCDFKRNLINSIDKRKKFLEQKANEKIPKIKALFKLIEYLHSNIDNFNLNNDLIKELELLNEERQKVNHKNTFKDKLKYDEVQAEIETKFKILQDNTASLIKAKAKELNVCNFDNEPNYSFNGVQEEIRQLKENFLNKDLPEIFKYKSQYLKYRTSTHKTFLSLQFFFDELDKITKSLFDYFKETEYNEFKSFETKDIHVNSIEEAIKGFKQGHTKFTLPYTLLNPSNIQQQNNIEPLPPQSLQPETEVSQQNKEIEIYLKSYDQYHFDEVIIKRNEDGTPNNIYLGNNFNEWLTNIDRNLLANKSYDAEIQDKLSTYNKYLLFLAEDLIGLYKAVSGYEKTNNRGYITSIHIQENKALQRLESIKFYSEIVKHYIRNKQFQKANDIKDYCIALFDNCVYNLNDVLFIDIYKSPLKTHFENIKTSLESSINFYELKIIKDLETNTSDTPQHPPKSENLYTPKPCFKAESIQSITDTLNVFFDATQHAELKRIIETGGKAKEKLLFRDNSNRLTDYFKRLIESDIIVGCNKTVLKNWIVDNFKYINGKTQKNFTPKTVEKTLSSKEQLCKNPII</sequence>